<feature type="compositionally biased region" description="Polar residues" evidence="1">
    <location>
        <begin position="87"/>
        <end position="106"/>
    </location>
</feature>
<reference evidence="2" key="1">
    <citation type="submission" date="2022-08" db="EMBL/GenBank/DDBJ databases">
        <title>A Global Phylogenomic Analysis of the Shiitake Genus Lentinula.</title>
        <authorList>
            <consortium name="DOE Joint Genome Institute"/>
            <person name="Sierra-Patev S."/>
            <person name="Min B."/>
            <person name="Naranjo-Ortiz M."/>
            <person name="Looney B."/>
            <person name="Konkel Z."/>
            <person name="Slot J.C."/>
            <person name="Sakamoto Y."/>
            <person name="Steenwyk J.L."/>
            <person name="Rokas A."/>
            <person name="Carro J."/>
            <person name="Camarero S."/>
            <person name="Ferreira P."/>
            <person name="Molpeceres G."/>
            <person name="Ruiz-Duenas F.J."/>
            <person name="Serrano A."/>
            <person name="Henrissat B."/>
            <person name="Drula E."/>
            <person name="Hughes K.W."/>
            <person name="Mata J.L."/>
            <person name="Ishikawa N.K."/>
            <person name="Vargas-Isla R."/>
            <person name="Ushijima S."/>
            <person name="Smith C.A."/>
            <person name="Ahrendt S."/>
            <person name="Andreopoulos W."/>
            <person name="He G."/>
            <person name="Labutti K."/>
            <person name="Lipzen A."/>
            <person name="Ng V."/>
            <person name="Riley R."/>
            <person name="Sandor L."/>
            <person name="Barry K."/>
            <person name="Martinez A.T."/>
            <person name="Xiao Y."/>
            <person name="Gibbons J.G."/>
            <person name="Terashima K."/>
            <person name="Grigoriev I.V."/>
            <person name="Hibbett D.S."/>
        </authorList>
    </citation>
    <scope>NUCLEOTIDE SEQUENCE</scope>
    <source>
        <strain evidence="2">JLM2183</strain>
    </source>
</reference>
<proteinExistence type="predicted"/>
<organism evidence="2 3">
    <name type="scientific">Lentinula aciculospora</name>
    <dbReference type="NCBI Taxonomy" id="153920"/>
    <lineage>
        <taxon>Eukaryota</taxon>
        <taxon>Fungi</taxon>
        <taxon>Dikarya</taxon>
        <taxon>Basidiomycota</taxon>
        <taxon>Agaricomycotina</taxon>
        <taxon>Agaricomycetes</taxon>
        <taxon>Agaricomycetidae</taxon>
        <taxon>Agaricales</taxon>
        <taxon>Marasmiineae</taxon>
        <taxon>Omphalotaceae</taxon>
        <taxon>Lentinula</taxon>
    </lineage>
</organism>
<feature type="compositionally biased region" description="Basic and acidic residues" evidence="1">
    <location>
        <begin position="53"/>
        <end position="68"/>
    </location>
</feature>
<feature type="region of interest" description="Disordered" evidence="1">
    <location>
        <begin position="142"/>
        <end position="170"/>
    </location>
</feature>
<feature type="region of interest" description="Disordered" evidence="1">
    <location>
        <begin position="82"/>
        <end position="106"/>
    </location>
</feature>
<dbReference type="AlphaFoldDB" id="A0A9W9AHS5"/>
<feature type="compositionally biased region" description="Polar residues" evidence="1">
    <location>
        <begin position="145"/>
        <end position="154"/>
    </location>
</feature>
<accession>A0A9W9AHS5</accession>
<sequence>MPKLPQPTGFEIDHSTSLPGCNEKTNSFLRPNSPEVPRRNTPCIPVSVQRTSLRLEDSDVGGHEKPWSRAEKNQIEHRLQNHHFPEQRSNWDGGSRRSQIPPNTTIGYLQPAFTSLGFLPPSDSQLQETSDANNDSIKWIEDQDASPTGSSGQERIQPKPIKPHTWNYPSDNRESLALSARAIENTWRLAAMYSDSYGASKMIMPP</sequence>
<dbReference type="EMBL" id="JAOTPV010000005">
    <property type="protein sequence ID" value="KAJ4481910.1"/>
    <property type="molecule type" value="Genomic_DNA"/>
</dbReference>
<evidence type="ECO:0000313" key="3">
    <source>
        <dbReference type="Proteomes" id="UP001150266"/>
    </source>
</evidence>
<dbReference type="OrthoDB" id="2974564at2759"/>
<evidence type="ECO:0000256" key="1">
    <source>
        <dbReference type="SAM" id="MobiDB-lite"/>
    </source>
</evidence>
<comment type="caution">
    <text evidence="2">The sequence shown here is derived from an EMBL/GenBank/DDBJ whole genome shotgun (WGS) entry which is preliminary data.</text>
</comment>
<keyword evidence="3" id="KW-1185">Reference proteome</keyword>
<feature type="compositionally biased region" description="Polar residues" evidence="1">
    <location>
        <begin position="15"/>
        <end position="30"/>
    </location>
</feature>
<gene>
    <name evidence="2" type="ORF">J3R30DRAFT_2100155</name>
</gene>
<dbReference type="Proteomes" id="UP001150266">
    <property type="component" value="Unassembled WGS sequence"/>
</dbReference>
<name>A0A9W9AHS5_9AGAR</name>
<feature type="region of interest" description="Disordered" evidence="1">
    <location>
        <begin position="1"/>
        <end position="68"/>
    </location>
</feature>
<protein>
    <submittedName>
        <fullName evidence="2">Uncharacterized protein</fullName>
    </submittedName>
</protein>
<evidence type="ECO:0000313" key="2">
    <source>
        <dbReference type="EMBL" id="KAJ4481910.1"/>
    </source>
</evidence>